<evidence type="ECO:0000256" key="4">
    <source>
        <dbReference type="ARBA" id="ARBA00022723"/>
    </source>
</evidence>
<keyword evidence="6 10" id="KW-0378">Hydrolase</keyword>
<evidence type="ECO:0000256" key="8">
    <source>
        <dbReference type="ARBA" id="ARBA00023157"/>
    </source>
</evidence>
<organism evidence="12 13">
    <name type="scientific">Acaromyces ingoldii</name>
    <dbReference type="NCBI Taxonomy" id="215250"/>
    <lineage>
        <taxon>Eukaryota</taxon>
        <taxon>Fungi</taxon>
        <taxon>Dikarya</taxon>
        <taxon>Basidiomycota</taxon>
        <taxon>Ustilaginomycotina</taxon>
        <taxon>Exobasidiomycetes</taxon>
        <taxon>Exobasidiales</taxon>
        <taxon>Cryptobasidiaceae</taxon>
        <taxon>Acaromyces</taxon>
    </lineage>
</organism>
<dbReference type="STRING" id="215250.A0A316YWS3"/>
<keyword evidence="8" id="KW-1015">Disulfide bond</keyword>
<keyword evidence="13" id="KW-1185">Reference proteome</keyword>
<dbReference type="RefSeq" id="XP_025379701.1">
    <property type="nucleotide sequence ID" value="XM_025519578.1"/>
</dbReference>
<dbReference type="GO" id="GO:0045493">
    <property type="term" value="P:xylan catabolic process"/>
    <property type="evidence" value="ECO:0007669"/>
    <property type="project" value="UniProtKB-KW"/>
</dbReference>
<keyword evidence="3" id="KW-0119">Carbohydrate metabolism</keyword>
<keyword evidence="3" id="KW-0624">Polysaccharide degradation</keyword>
<evidence type="ECO:0000256" key="9">
    <source>
        <dbReference type="ARBA" id="ARBA00034075"/>
    </source>
</evidence>
<feature type="chain" id="PRO_5016190778" description="Carboxylic ester hydrolase" evidence="10">
    <location>
        <begin position="20"/>
        <end position="687"/>
    </location>
</feature>
<dbReference type="SUPFAM" id="SSF53474">
    <property type="entry name" value="alpha/beta-Hydrolases"/>
    <property type="match status" value="1"/>
</dbReference>
<gene>
    <name evidence="12" type="ORF">FA10DRAFT_250835</name>
</gene>
<dbReference type="PANTHER" id="PTHR33938">
    <property type="entry name" value="FERULOYL ESTERASE B-RELATED"/>
    <property type="match status" value="1"/>
</dbReference>
<dbReference type="Proteomes" id="UP000245768">
    <property type="component" value="Unassembled WGS sequence"/>
</dbReference>
<comment type="catalytic activity">
    <reaction evidence="9">
        <text>feruloyl-polysaccharide + H2O = ferulate + polysaccharide.</text>
        <dbReference type="EC" id="3.1.1.73"/>
    </reaction>
</comment>
<feature type="compositionally biased region" description="Low complexity" evidence="11">
    <location>
        <begin position="164"/>
        <end position="184"/>
    </location>
</feature>
<feature type="region of interest" description="Disordered" evidence="11">
    <location>
        <begin position="624"/>
        <end position="645"/>
    </location>
</feature>
<name>A0A316YWS3_9BASI</name>
<dbReference type="GO" id="GO:0030600">
    <property type="term" value="F:feruloyl esterase activity"/>
    <property type="evidence" value="ECO:0007669"/>
    <property type="project" value="UniProtKB-EC"/>
</dbReference>
<evidence type="ECO:0000313" key="12">
    <source>
        <dbReference type="EMBL" id="PWN92503.1"/>
    </source>
</evidence>
<keyword evidence="5 10" id="KW-0732">Signal</keyword>
<comment type="similarity">
    <text evidence="1 10">Belongs to the tannase family.</text>
</comment>
<feature type="compositionally biased region" description="Basic and acidic residues" evidence="11">
    <location>
        <begin position="627"/>
        <end position="644"/>
    </location>
</feature>
<dbReference type="InterPro" id="IPR011118">
    <property type="entry name" value="Tannase/feruloyl_esterase"/>
</dbReference>
<dbReference type="GeneID" id="37041494"/>
<feature type="region of interest" description="Disordered" evidence="11">
    <location>
        <begin position="163"/>
        <end position="205"/>
    </location>
</feature>
<evidence type="ECO:0000256" key="10">
    <source>
        <dbReference type="RuleBase" id="RU361238"/>
    </source>
</evidence>
<dbReference type="GO" id="GO:0046872">
    <property type="term" value="F:metal ion binding"/>
    <property type="evidence" value="ECO:0007669"/>
    <property type="project" value="UniProtKB-KW"/>
</dbReference>
<dbReference type="InParanoid" id="A0A316YWS3"/>
<reference evidence="12 13" key="1">
    <citation type="journal article" date="2018" name="Mol. Biol. Evol.">
        <title>Broad Genomic Sampling Reveals a Smut Pathogenic Ancestry of the Fungal Clade Ustilaginomycotina.</title>
        <authorList>
            <person name="Kijpornyongpan T."/>
            <person name="Mondo S.J."/>
            <person name="Barry K."/>
            <person name="Sandor L."/>
            <person name="Lee J."/>
            <person name="Lipzen A."/>
            <person name="Pangilinan J."/>
            <person name="LaButti K."/>
            <person name="Hainaut M."/>
            <person name="Henrissat B."/>
            <person name="Grigoriev I.V."/>
            <person name="Spatafora J.W."/>
            <person name="Aime M.C."/>
        </authorList>
    </citation>
    <scope>NUCLEOTIDE SEQUENCE [LARGE SCALE GENOMIC DNA]</scope>
    <source>
        <strain evidence="12 13">MCA 4198</strain>
    </source>
</reference>
<evidence type="ECO:0000256" key="1">
    <source>
        <dbReference type="ARBA" id="ARBA00006249"/>
    </source>
</evidence>
<evidence type="ECO:0000313" key="13">
    <source>
        <dbReference type="Proteomes" id="UP000245768"/>
    </source>
</evidence>
<evidence type="ECO:0000256" key="6">
    <source>
        <dbReference type="ARBA" id="ARBA00022801"/>
    </source>
</evidence>
<dbReference type="OrthoDB" id="3039123at2759"/>
<dbReference type="EC" id="3.1.1.-" evidence="10"/>
<dbReference type="Pfam" id="PF07519">
    <property type="entry name" value="Tannase"/>
    <property type="match status" value="2"/>
</dbReference>
<evidence type="ECO:0000256" key="11">
    <source>
        <dbReference type="SAM" id="MobiDB-lite"/>
    </source>
</evidence>
<evidence type="ECO:0000256" key="2">
    <source>
        <dbReference type="ARBA" id="ARBA00022487"/>
    </source>
</evidence>
<evidence type="ECO:0000256" key="5">
    <source>
        <dbReference type="ARBA" id="ARBA00022729"/>
    </source>
</evidence>
<keyword evidence="4" id="KW-0479">Metal-binding</keyword>
<evidence type="ECO:0000256" key="7">
    <source>
        <dbReference type="ARBA" id="ARBA00022837"/>
    </source>
</evidence>
<dbReference type="InterPro" id="IPR029058">
    <property type="entry name" value="AB_hydrolase_fold"/>
</dbReference>
<evidence type="ECO:0000256" key="3">
    <source>
        <dbReference type="ARBA" id="ARBA00022651"/>
    </source>
</evidence>
<keyword evidence="3" id="KW-0858">Xylan degradation</keyword>
<accession>A0A316YWS3</accession>
<keyword evidence="7" id="KW-0106">Calcium</keyword>
<dbReference type="PANTHER" id="PTHR33938:SF15">
    <property type="entry name" value="FERULOYL ESTERASE B-RELATED"/>
    <property type="match status" value="1"/>
</dbReference>
<feature type="signal peptide" evidence="10">
    <location>
        <begin position="1"/>
        <end position="19"/>
    </location>
</feature>
<sequence length="687" mass="74651">MKWSVAVLVGSASLAGALAGESYPRYPFLPPFEGPTSTDLNASCAALAQSIPSTVKAHHNLELADIITRLYADGENPSTKELFQDIPTTAFRGNEESLASIISSAGDWDRKSVMGDQGYGEADEVQREQGGLPAFCRFGASIVTSDDSKTFFEVWLPLPGQAPTNTTAAGSSNQTTSATAATRRSGGDGNGTDEEREPAQQQVLPAPRDNWRGRLLFSGNGGQRGAVSYPDMKQALTRYREAAAGTNGGHFGTGSGTNWTIGHYQSQVDFGHRGVHVSTIVAQQVVKHFYGVAAREGRQQKHGFGSYWRGCSTGGRQGFAEAQRYPRDYDAILAGSPAISYNYLNAIQIHVNFLQSDKNSSRYIPESLYPVIHRAIIGACDLQDGIQDNVLEDPTRCKVNFDLLLGCASLNRTDHCLSADQLANLRDIYTALRYPNGDLIHDSVLPGSEESWTVTDGVVGTPFPPAPGWYQYQVLNLTGTPDSFDYNKVVEGNFSLIAQGQDQDPGGTNTDNPNLSPFLEEHGGKIIHYHGLADQLIPSGSSIRYYNEVQNHMGYYDLDAYRLFRIPGMAHCRGGDGAWNFGGASQTSDVGSRPLKFDAEHDAYLALAKWAEEGIAPTHLIGAAYKDNPDEKPTDLGTSSDKRPYSNGVKFTHRLCPYPKVAKLNENAQDPYDANDSYCRGEHYAAS</sequence>
<dbReference type="AlphaFoldDB" id="A0A316YWS3"/>
<keyword evidence="2" id="KW-0719">Serine esterase</keyword>
<protein>
    <recommendedName>
        <fullName evidence="10">Carboxylic ester hydrolase</fullName>
        <ecNumber evidence="10">3.1.1.-</ecNumber>
    </recommendedName>
</protein>
<proteinExistence type="inferred from homology"/>
<dbReference type="EMBL" id="KZ819635">
    <property type="protein sequence ID" value="PWN92503.1"/>
    <property type="molecule type" value="Genomic_DNA"/>
</dbReference>